<dbReference type="OrthoDB" id="7752123at2759"/>
<evidence type="ECO:0000313" key="1">
    <source>
        <dbReference type="EMBL" id="EAY23223.1"/>
    </source>
</evidence>
<reference evidence="1" key="2">
    <citation type="journal article" date="2007" name="Science">
        <title>Draft genome sequence of the sexually transmitted pathogen Trichomonas vaginalis.</title>
        <authorList>
            <person name="Carlton J.M."/>
            <person name="Hirt R.P."/>
            <person name="Silva J.C."/>
            <person name="Delcher A.L."/>
            <person name="Schatz M."/>
            <person name="Zhao Q."/>
            <person name="Wortman J.R."/>
            <person name="Bidwell S.L."/>
            <person name="Alsmark U.C.M."/>
            <person name="Besteiro S."/>
            <person name="Sicheritz-Ponten T."/>
            <person name="Noel C.J."/>
            <person name="Dacks J.B."/>
            <person name="Foster P.G."/>
            <person name="Simillion C."/>
            <person name="Van de Peer Y."/>
            <person name="Miranda-Saavedra D."/>
            <person name="Barton G.J."/>
            <person name="Westrop G.D."/>
            <person name="Mueller S."/>
            <person name="Dessi D."/>
            <person name="Fiori P.L."/>
            <person name="Ren Q."/>
            <person name="Paulsen I."/>
            <person name="Zhang H."/>
            <person name="Bastida-Corcuera F.D."/>
            <person name="Simoes-Barbosa A."/>
            <person name="Brown M.T."/>
            <person name="Hayes R.D."/>
            <person name="Mukherjee M."/>
            <person name="Okumura C.Y."/>
            <person name="Schneider R."/>
            <person name="Smith A.J."/>
            <person name="Vanacova S."/>
            <person name="Villalvazo M."/>
            <person name="Haas B.J."/>
            <person name="Pertea M."/>
            <person name="Feldblyum T.V."/>
            <person name="Utterback T.R."/>
            <person name="Shu C.L."/>
            <person name="Osoegawa K."/>
            <person name="de Jong P.J."/>
            <person name="Hrdy I."/>
            <person name="Horvathova L."/>
            <person name="Zubacova Z."/>
            <person name="Dolezal P."/>
            <person name="Malik S.B."/>
            <person name="Logsdon J.M. Jr."/>
            <person name="Henze K."/>
            <person name="Gupta A."/>
            <person name="Wang C.C."/>
            <person name="Dunne R.L."/>
            <person name="Upcroft J.A."/>
            <person name="Upcroft P."/>
            <person name="White O."/>
            <person name="Salzberg S.L."/>
            <person name="Tang P."/>
            <person name="Chiu C.-H."/>
            <person name="Lee Y.-S."/>
            <person name="Embley T.M."/>
            <person name="Coombs G.H."/>
            <person name="Mottram J.C."/>
            <person name="Tachezy J."/>
            <person name="Fraser-Liggett C.M."/>
            <person name="Johnson P.J."/>
        </authorList>
    </citation>
    <scope>NUCLEOTIDE SEQUENCE [LARGE SCALE GENOMIC DNA]</scope>
    <source>
        <strain evidence="1">G3</strain>
    </source>
</reference>
<dbReference type="VEuPathDB" id="TrichDB:TVAG_185290"/>
<dbReference type="InParanoid" id="A2D8H4"/>
<dbReference type="EMBL" id="DS113179">
    <property type="protein sequence ID" value="EAY23223.1"/>
    <property type="molecule type" value="Genomic_DNA"/>
</dbReference>
<evidence type="ECO:0000313" key="2">
    <source>
        <dbReference type="Proteomes" id="UP000001542"/>
    </source>
</evidence>
<organism evidence="1 2">
    <name type="scientific">Trichomonas vaginalis (strain ATCC PRA-98 / G3)</name>
    <dbReference type="NCBI Taxonomy" id="412133"/>
    <lineage>
        <taxon>Eukaryota</taxon>
        <taxon>Metamonada</taxon>
        <taxon>Parabasalia</taxon>
        <taxon>Trichomonadida</taxon>
        <taxon>Trichomonadidae</taxon>
        <taxon>Trichomonas</taxon>
    </lineage>
</organism>
<gene>
    <name evidence="1" type="ORF">TVAG_185290</name>
</gene>
<keyword evidence="2" id="KW-1185">Reference proteome</keyword>
<dbReference type="RefSeq" id="XP_001584209.1">
    <property type="nucleotide sequence ID" value="XM_001584159.1"/>
</dbReference>
<dbReference type="Proteomes" id="UP000001542">
    <property type="component" value="Unassembled WGS sequence"/>
</dbReference>
<dbReference type="KEGG" id="tva:5468784"/>
<proteinExistence type="predicted"/>
<reference evidence="1" key="1">
    <citation type="submission" date="2006-10" db="EMBL/GenBank/DDBJ databases">
        <authorList>
            <person name="Amadeo P."/>
            <person name="Zhao Q."/>
            <person name="Wortman J."/>
            <person name="Fraser-Liggett C."/>
            <person name="Carlton J."/>
        </authorList>
    </citation>
    <scope>NUCLEOTIDE SEQUENCE</scope>
    <source>
        <strain evidence="1">G3</strain>
    </source>
</reference>
<accession>A2D8H4</accession>
<sequence length="113" mass="12793">MSGMRVSGYYVDSSEDNQDILGNKLYTYQDYLNYKSKYVSLRVDTDVIPMRSVVTTSEFQRYGIPVKFVACDVSSAVKGKHISICTDNTSPLSKFSKYDLTIHVSSQSYSIYP</sequence>
<dbReference type="AlphaFoldDB" id="A2D8H4"/>
<protein>
    <submittedName>
        <fullName evidence="1">Uncharacterized protein</fullName>
    </submittedName>
</protein>
<name>A2D8H4_TRIV3</name>
<dbReference type="VEuPathDB" id="TrichDB:TVAGG3_0393090"/>